<keyword evidence="2" id="KW-1185">Reference proteome</keyword>
<sequence length="84" mass="9612">MGAVANPQARCVFPPSLDEEATLKGTFVRDEEAVPPLRGQREYAVKKLKRRLERGRRRTRWDRPWIPALSVCVAFPGSQLQTIH</sequence>
<dbReference type="EMBL" id="JAUPFM010000020">
    <property type="protein sequence ID" value="KAK2818696.1"/>
    <property type="molecule type" value="Genomic_DNA"/>
</dbReference>
<proteinExistence type="predicted"/>
<dbReference type="AlphaFoldDB" id="A0AA88LIR3"/>
<name>A0AA88LIR3_CHASR</name>
<reference evidence="1" key="1">
    <citation type="submission" date="2023-07" db="EMBL/GenBank/DDBJ databases">
        <title>Chromosome-level Genome Assembly of Striped Snakehead (Channa striata).</title>
        <authorList>
            <person name="Liu H."/>
        </authorList>
    </citation>
    <scope>NUCLEOTIDE SEQUENCE</scope>
    <source>
        <strain evidence="1">Gz</strain>
        <tissue evidence="1">Muscle</tissue>
    </source>
</reference>
<evidence type="ECO:0000313" key="1">
    <source>
        <dbReference type="EMBL" id="KAK2818696.1"/>
    </source>
</evidence>
<protein>
    <submittedName>
        <fullName evidence="1">Uncharacterized protein</fullName>
    </submittedName>
</protein>
<gene>
    <name evidence="1" type="ORF">Q5P01_024257</name>
</gene>
<evidence type="ECO:0000313" key="2">
    <source>
        <dbReference type="Proteomes" id="UP001187415"/>
    </source>
</evidence>
<dbReference type="Proteomes" id="UP001187415">
    <property type="component" value="Unassembled WGS sequence"/>
</dbReference>
<accession>A0AA88LIR3</accession>
<organism evidence="1 2">
    <name type="scientific">Channa striata</name>
    <name type="common">Snakehead murrel</name>
    <name type="synonym">Ophicephalus striatus</name>
    <dbReference type="NCBI Taxonomy" id="64152"/>
    <lineage>
        <taxon>Eukaryota</taxon>
        <taxon>Metazoa</taxon>
        <taxon>Chordata</taxon>
        <taxon>Craniata</taxon>
        <taxon>Vertebrata</taxon>
        <taxon>Euteleostomi</taxon>
        <taxon>Actinopterygii</taxon>
        <taxon>Neopterygii</taxon>
        <taxon>Teleostei</taxon>
        <taxon>Neoteleostei</taxon>
        <taxon>Acanthomorphata</taxon>
        <taxon>Anabantaria</taxon>
        <taxon>Anabantiformes</taxon>
        <taxon>Channoidei</taxon>
        <taxon>Channidae</taxon>
        <taxon>Channa</taxon>
    </lineage>
</organism>
<comment type="caution">
    <text evidence="1">The sequence shown here is derived from an EMBL/GenBank/DDBJ whole genome shotgun (WGS) entry which is preliminary data.</text>
</comment>